<feature type="active site" description="Proton donor/acceptor" evidence="5">
    <location>
        <position position="139"/>
    </location>
</feature>
<dbReference type="STRING" id="1449351.RISW2_05395"/>
<dbReference type="Gene3D" id="3.40.50.720">
    <property type="entry name" value="NAD(P)-binding Rossmann-like Domain"/>
    <property type="match status" value="1"/>
</dbReference>
<dbReference type="Pfam" id="PF01370">
    <property type="entry name" value="Epimerase"/>
    <property type="match status" value="1"/>
</dbReference>
<keyword evidence="8" id="KW-1185">Reference proteome</keyword>
<dbReference type="Proteomes" id="UP000023430">
    <property type="component" value="Unassembled WGS sequence"/>
</dbReference>
<evidence type="ECO:0000256" key="3">
    <source>
        <dbReference type="ARBA" id="ARBA00023002"/>
    </source>
</evidence>
<dbReference type="GO" id="GO:0042351">
    <property type="term" value="P:'de novo' GDP-L-fucose biosynthetic process"/>
    <property type="evidence" value="ECO:0007669"/>
    <property type="project" value="UniProtKB-UniRule"/>
</dbReference>
<keyword evidence="2 5" id="KW-0521">NADP</keyword>
<evidence type="ECO:0000313" key="7">
    <source>
        <dbReference type="EMBL" id="ETX28735.1"/>
    </source>
</evidence>
<comment type="similarity">
    <text evidence="1 5">Belongs to the NAD(P)-dependent epimerase/dehydratase family. Fucose synthase subfamily.</text>
</comment>
<keyword evidence="4 5" id="KW-0413">Isomerase</keyword>
<dbReference type="InterPro" id="IPR028614">
    <property type="entry name" value="GDP_fucose/colitose_synth"/>
</dbReference>
<protein>
    <recommendedName>
        <fullName evidence="5">GDP-L-fucose synthase</fullName>
        <ecNumber evidence="5">1.1.1.271</ecNumber>
    </recommendedName>
    <alternativeName>
        <fullName evidence="5">GDP-4-keto-6-deoxy-D-mannose-3,5-epimerase-4-reductase</fullName>
    </alternativeName>
</protein>
<comment type="caution">
    <text evidence="5">Lacks conserved residue(s) required for the propagation of feature annotation.</text>
</comment>
<accession>X7F7E9</accession>
<keyword evidence="5" id="KW-0511">Multifunctional enzyme</keyword>
<dbReference type="AlphaFoldDB" id="X7F7E9"/>
<dbReference type="EMBL" id="JAME01000016">
    <property type="protein sequence ID" value="ETX28735.1"/>
    <property type="molecule type" value="Genomic_DNA"/>
</dbReference>
<dbReference type="InterPro" id="IPR036291">
    <property type="entry name" value="NAD(P)-bd_dom_sf"/>
</dbReference>
<evidence type="ECO:0000256" key="5">
    <source>
        <dbReference type="HAMAP-Rule" id="MF_00956"/>
    </source>
</evidence>
<dbReference type="CDD" id="cd05239">
    <property type="entry name" value="GDP_FS_SDR_e"/>
    <property type="match status" value="1"/>
</dbReference>
<feature type="binding site" evidence="5">
    <location>
        <begin position="9"/>
        <end position="15"/>
    </location>
    <ligand>
        <name>NADP(+)</name>
        <dbReference type="ChEBI" id="CHEBI:58349"/>
    </ligand>
</feature>
<dbReference type="EC" id="1.1.1.271" evidence="5"/>
<gene>
    <name evidence="5" type="primary">fcl</name>
    <name evidence="7" type="ORF">RISW2_05395</name>
</gene>
<dbReference type="SUPFAM" id="SSF51735">
    <property type="entry name" value="NAD(P)-binding Rossmann-fold domains"/>
    <property type="match status" value="1"/>
</dbReference>
<feature type="domain" description="NAD-dependent epimerase/dehydratase" evidence="6">
    <location>
        <begin position="7"/>
        <end position="232"/>
    </location>
</feature>
<name>X7F7E9_9RHOB</name>
<dbReference type="GO" id="GO:0050577">
    <property type="term" value="F:GDP-L-fucose synthase activity"/>
    <property type="evidence" value="ECO:0007669"/>
    <property type="project" value="UniProtKB-UniRule"/>
</dbReference>
<dbReference type="Gene3D" id="3.90.25.10">
    <property type="entry name" value="UDP-galactose 4-epimerase, domain 1"/>
    <property type="match status" value="1"/>
</dbReference>
<feature type="binding site" evidence="5">
    <location>
        <position position="212"/>
    </location>
    <ligand>
        <name>substrate</name>
    </ligand>
</feature>
<feature type="binding site" evidence="5">
    <location>
        <position position="190"/>
    </location>
    <ligand>
        <name>substrate</name>
    </ligand>
</feature>
<dbReference type="RefSeq" id="WP_043771194.1">
    <property type="nucleotide sequence ID" value="NZ_JAME01000016.1"/>
</dbReference>
<dbReference type="GO" id="GO:0070401">
    <property type="term" value="F:NADP+ binding"/>
    <property type="evidence" value="ECO:0007669"/>
    <property type="project" value="UniProtKB-UniRule"/>
</dbReference>
<dbReference type="InterPro" id="IPR001509">
    <property type="entry name" value="Epimerase_deHydtase"/>
</dbReference>
<feature type="binding site" evidence="5">
    <location>
        <position position="281"/>
    </location>
    <ligand>
        <name>substrate</name>
    </ligand>
</feature>
<dbReference type="eggNOG" id="COG0451">
    <property type="taxonomic scope" value="Bacteria"/>
</dbReference>
<feature type="binding site" evidence="5">
    <location>
        <position position="182"/>
    </location>
    <ligand>
        <name>NADP(+)</name>
        <dbReference type="ChEBI" id="CHEBI:58349"/>
    </ligand>
</feature>
<dbReference type="HAMAP" id="MF_00956">
    <property type="entry name" value="GDP_fucose_synth"/>
    <property type="match status" value="1"/>
</dbReference>
<dbReference type="UniPathway" id="UPA00128">
    <property type="reaction ID" value="UER00191"/>
</dbReference>
<evidence type="ECO:0000259" key="6">
    <source>
        <dbReference type="Pfam" id="PF01370"/>
    </source>
</evidence>
<evidence type="ECO:0000256" key="1">
    <source>
        <dbReference type="ARBA" id="ARBA00005959"/>
    </source>
</evidence>
<organism evidence="7 8">
    <name type="scientific">Roseivivax isoporae LMG 25204</name>
    <dbReference type="NCBI Taxonomy" id="1449351"/>
    <lineage>
        <taxon>Bacteria</taxon>
        <taxon>Pseudomonadati</taxon>
        <taxon>Pseudomonadota</taxon>
        <taxon>Alphaproteobacteria</taxon>
        <taxon>Rhodobacterales</taxon>
        <taxon>Roseobacteraceae</taxon>
        <taxon>Roseivivax</taxon>
    </lineage>
</organism>
<comment type="caution">
    <text evidence="7">The sequence shown here is derived from an EMBL/GenBank/DDBJ whole genome shotgun (WGS) entry which is preliminary data.</text>
</comment>
<comment type="function">
    <text evidence="5">Catalyzes the two-step NADP-dependent conversion of GDP-4-dehydro-6-deoxy-D-mannose to GDP-fucose, involving an epimerase and a reductase reaction.</text>
</comment>
<dbReference type="PANTHER" id="PTHR43238">
    <property type="entry name" value="GDP-L-FUCOSE SYNTHASE"/>
    <property type="match status" value="1"/>
</dbReference>
<dbReference type="GO" id="GO:0016853">
    <property type="term" value="F:isomerase activity"/>
    <property type="evidence" value="ECO:0007669"/>
    <property type="project" value="UniProtKB-KW"/>
</dbReference>
<dbReference type="PATRIC" id="fig|1449351.3.peg.2399"/>
<evidence type="ECO:0000313" key="8">
    <source>
        <dbReference type="Proteomes" id="UP000023430"/>
    </source>
</evidence>
<feature type="site" description="Important for catalytic activity" evidence="5">
    <location>
        <position position="112"/>
    </location>
</feature>
<evidence type="ECO:0000256" key="4">
    <source>
        <dbReference type="ARBA" id="ARBA00023235"/>
    </source>
</evidence>
<comment type="pathway">
    <text evidence="5">Nucleotide-sugar biosynthesis; GDP-L-fucose biosynthesis via de novo pathway; GDP-L-fucose from GDP-alpha-D-mannose: step 2/2.</text>
</comment>
<evidence type="ECO:0000256" key="2">
    <source>
        <dbReference type="ARBA" id="ARBA00022857"/>
    </source>
</evidence>
<dbReference type="PANTHER" id="PTHR43238:SF1">
    <property type="entry name" value="GDP-L-FUCOSE SYNTHASE"/>
    <property type="match status" value="1"/>
</dbReference>
<comment type="catalytic activity">
    <reaction evidence="5">
        <text>GDP-beta-L-fucose + NADP(+) = GDP-4-dehydro-alpha-D-rhamnose + NADPH + H(+)</text>
        <dbReference type="Rhea" id="RHEA:18885"/>
        <dbReference type="ChEBI" id="CHEBI:15378"/>
        <dbReference type="ChEBI" id="CHEBI:57273"/>
        <dbReference type="ChEBI" id="CHEBI:57783"/>
        <dbReference type="ChEBI" id="CHEBI:57964"/>
        <dbReference type="ChEBI" id="CHEBI:58349"/>
        <dbReference type="EC" id="1.1.1.271"/>
    </reaction>
</comment>
<keyword evidence="3 5" id="KW-0560">Oxidoreductase</keyword>
<proteinExistence type="inferred from homology"/>
<dbReference type="OrthoDB" id="9811425at2"/>
<feature type="binding site" evidence="5">
    <location>
        <position position="143"/>
    </location>
    <ligand>
        <name>NADP(+)</name>
        <dbReference type="ChEBI" id="CHEBI:58349"/>
    </ligand>
</feature>
<reference evidence="7 8" key="1">
    <citation type="submission" date="2014-01" db="EMBL/GenBank/DDBJ databases">
        <title>Roseivivax isoporae LMG 25204 Genome Sequencing.</title>
        <authorList>
            <person name="Lai Q."/>
            <person name="Li G."/>
            <person name="Shao Z."/>
        </authorList>
    </citation>
    <scope>NUCLEOTIDE SEQUENCE [LARGE SCALE GENOMIC DNA]</scope>
    <source>
        <strain evidence="7 8">LMG 25204</strain>
    </source>
</reference>
<sequence>MATRYFLAGHRGMTGSAILRALEARRAAGEPIEVLTRGRDQLDLTDAAAVRRFLAAERPDGVILAAGHVGGQHANATYPADFIRQNLAIGLNVISAAHEADVPRLLQIGPGCIYPADPHGRIREDALLSGPLAPVNEPFAIAKIAAIKLCESYNRQHGRDYRSIVACCLYGPCDFFRPDSSHVIPSLMRRFHEAARLGAPSVTIRGDGTPRRDVLHVDDLAAAALFLLTLPEVSYRATTRPTLSHLNVGSGTDVSALELAQMIARATGFRGRILTDPTRSEDVPRRLLDTGRLTALGWRPRIGLAAGLEDTYRWFRDHVDSVRV</sequence>